<feature type="compositionally biased region" description="Acidic residues" evidence="1">
    <location>
        <begin position="152"/>
        <end position="161"/>
    </location>
</feature>
<evidence type="ECO:0000313" key="2">
    <source>
        <dbReference type="EMBL" id="GIY32098.1"/>
    </source>
</evidence>
<gene>
    <name evidence="2" type="primary">AVEN_111618_1</name>
    <name evidence="2" type="ORF">CDAR_256401</name>
</gene>
<evidence type="ECO:0000313" key="3">
    <source>
        <dbReference type="Proteomes" id="UP001054837"/>
    </source>
</evidence>
<dbReference type="AlphaFoldDB" id="A0AAV4SCT7"/>
<reference evidence="2 3" key="1">
    <citation type="submission" date="2021-06" db="EMBL/GenBank/DDBJ databases">
        <title>Caerostris darwini draft genome.</title>
        <authorList>
            <person name="Kono N."/>
            <person name="Arakawa K."/>
        </authorList>
    </citation>
    <scope>NUCLEOTIDE SEQUENCE [LARGE SCALE GENOMIC DNA]</scope>
</reference>
<proteinExistence type="predicted"/>
<feature type="region of interest" description="Disordered" evidence="1">
    <location>
        <begin position="147"/>
        <end position="169"/>
    </location>
</feature>
<feature type="region of interest" description="Disordered" evidence="1">
    <location>
        <begin position="79"/>
        <end position="108"/>
    </location>
</feature>
<protein>
    <submittedName>
        <fullName evidence="2">Uncharacterized protein</fullName>
    </submittedName>
</protein>
<name>A0AAV4SCT7_9ARAC</name>
<dbReference type="EMBL" id="BPLQ01007744">
    <property type="protein sequence ID" value="GIY32098.1"/>
    <property type="molecule type" value="Genomic_DNA"/>
</dbReference>
<sequence length="260" mass="29157">MTCNATSTAHKESPSKLYGWKSTSLFTLLKGRVNNKEDPKKHQRIKRNRCSPTIQSVLSRCHYSNRVWVLSFLRSRSPQVSIPSCSKGRSYSTTSIPSNALGRRNSRERKTVCSLHPLTNAEIEAFHEAHAQQEDDLQIFQRRIAAQRETDAETTEDDEEGGQPLPPLPCIRRALKGEGIISSDYESSNESPVSSENNDLLSVDDHLSKSLAVQTVNQDLSRCTLCGGRPSMGSPWKGLQGVPIWKMLHQQYKTLVSIQH</sequence>
<comment type="caution">
    <text evidence="2">The sequence shown here is derived from an EMBL/GenBank/DDBJ whole genome shotgun (WGS) entry which is preliminary data.</text>
</comment>
<feature type="compositionally biased region" description="Polar residues" evidence="1">
    <location>
        <begin position="79"/>
        <end position="98"/>
    </location>
</feature>
<keyword evidence="3" id="KW-1185">Reference proteome</keyword>
<dbReference type="Proteomes" id="UP001054837">
    <property type="component" value="Unassembled WGS sequence"/>
</dbReference>
<organism evidence="2 3">
    <name type="scientific">Caerostris darwini</name>
    <dbReference type="NCBI Taxonomy" id="1538125"/>
    <lineage>
        <taxon>Eukaryota</taxon>
        <taxon>Metazoa</taxon>
        <taxon>Ecdysozoa</taxon>
        <taxon>Arthropoda</taxon>
        <taxon>Chelicerata</taxon>
        <taxon>Arachnida</taxon>
        <taxon>Araneae</taxon>
        <taxon>Araneomorphae</taxon>
        <taxon>Entelegynae</taxon>
        <taxon>Araneoidea</taxon>
        <taxon>Araneidae</taxon>
        <taxon>Caerostris</taxon>
    </lineage>
</organism>
<accession>A0AAV4SCT7</accession>
<evidence type="ECO:0000256" key="1">
    <source>
        <dbReference type="SAM" id="MobiDB-lite"/>
    </source>
</evidence>